<evidence type="ECO:0000313" key="6">
    <source>
        <dbReference type="EMBL" id="SJZ67033.1"/>
    </source>
</evidence>
<dbReference type="CDD" id="cd18793">
    <property type="entry name" value="SF2_C_SNF"/>
    <property type="match status" value="1"/>
</dbReference>
<accession>A0A1T4MJB4</accession>
<evidence type="ECO:0000259" key="3">
    <source>
        <dbReference type="PROSITE" id="PS50966"/>
    </source>
</evidence>
<dbReference type="PROSITE" id="PS51192">
    <property type="entry name" value="HELICASE_ATP_BIND_1"/>
    <property type="match status" value="1"/>
</dbReference>
<dbReference type="STRING" id="118967.SAMN02745191_1275"/>
<dbReference type="InterPro" id="IPR027417">
    <property type="entry name" value="P-loop_NTPase"/>
</dbReference>
<reference evidence="7" key="1">
    <citation type="submission" date="2017-02" db="EMBL/GenBank/DDBJ databases">
        <authorList>
            <person name="Varghese N."/>
            <person name="Submissions S."/>
        </authorList>
    </citation>
    <scope>NUCLEOTIDE SEQUENCE [LARGE SCALE GENOMIC DNA]</scope>
    <source>
        <strain evidence="7">ATCC 25662</strain>
    </source>
</reference>
<organism evidence="6 7">
    <name type="scientific">Anaerorhabdus furcosa</name>
    <dbReference type="NCBI Taxonomy" id="118967"/>
    <lineage>
        <taxon>Bacteria</taxon>
        <taxon>Bacillati</taxon>
        <taxon>Bacillota</taxon>
        <taxon>Erysipelotrichia</taxon>
        <taxon>Erysipelotrichales</taxon>
        <taxon>Erysipelotrichaceae</taxon>
        <taxon>Anaerorhabdus</taxon>
    </lineage>
</organism>
<dbReference type="Gene3D" id="3.40.50.300">
    <property type="entry name" value="P-loop containing nucleotide triphosphate hydrolases"/>
    <property type="match status" value="1"/>
</dbReference>
<proteinExistence type="predicted"/>
<dbReference type="InterPro" id="IPR000330">
    <property type="entry name" value="SNF2_N"/>
</dbReference>
<dbReference type="GO" id="GO:0016787">
    <property type="term" value="F:hydrolase activity"/>
    <property type="evidence" value="ECO:0007669"/>
    <property type="project" value="UniProtKB-KW"/>
</dbReference>
<dbReference type="Pfam" id="PF08455">
    <property type="entry name" value="SNF2_assoc"/>
    <property type="match status" value="1"/>
</dbReference>
<dbReference type="PANTHER" id="PTHR10799">
    <property type="entry name" value="SNF2/RAD54 HELICASE FAMILY"/>
    <property type="match status" value="1"/>
</dbReference>
<dbReference type="EMBL" id="FUWY01000003">
    <property type="protein sequence ID" value="SJZ67033.1"/>
    <property type="molecule type" value="Genomic_DNA"/>
</dbReference>
<feature type="domain" description="SWIM-type" evidence="3">
    <location>
        <begin position="58"/>
        <end position="96"/>
    </location>
</feature>
<dbReference type="InterPro" id="IPR001650">
    <property type="entry name" value="Helicase_C-like"/>
</dbReference>
<evidence type="ECO:0000259" key="4">
    <source>
        <dbReference type="PROSITE" id="PS51192"/>
    </source>
</evidence>
<name>A0A1T4MJB4_9FIRM</name>
<dbReference type="InterPro" id="IPR049730">
    <property type="entry name" value="SNF2/RAD54-like_C"/>
</dbReference>
<dbReference type="GO" id="GO:0004386">
    <property type="term" value="F:helicase activity"/>
    <property type="evidence" value="ECO:0007669"/>
    <property type="project" value="UniProtKB-KW"/>
</dbReference>
<keyword evidence="6" id="KW-0547">Nucleotide-binding</keyword>
<dbReference type="InterPro" id="IPR038718">
    <property type="entry name" value="SNF2-like_sf"/>
</dbReference>
<dbReference type="GO" id="GO:0008270">
    <property type="term" value="F:zinc ion binding"/>
    <property type="evidence" value="ECO:0007669"/>
    <property type="project" value="UniProtKB-KW"/>
</dbReference>
<dbReference type="PROSITE" id="PS51194">
    <property type="entry name" value="HELICASE_CTER"/>
    <property type="match status" value="1"/>
</dbReference>
<dbReference type="Gene3D" id="3.40.50.10810">
    <property type="entry name" value="Tandem AAA-ATPase domain"/>
    <property type="match status" value="1"/>
</dbReference>
<keyword evidence="7" id="KW-1185">Reference proteome</keyword>
<gene>
    <name evidence="6" type="ORF">SAMN02745191_1275</name>
</gene>
<evidence type="ECO:0000256" key="2">
    <source>
        <dbReference type="PROSITE-ProRule" id="PRU00325"/>
    </source>
</evidence>
<dbReference type="SMART" id="SM00487">
    <property type="entry name" value="DEXDc"/>
    <property type="match status" value="1"/>
</dbReference>
<protein>
    <submittedName>
        <fullName evidence="6">Superfamily II DNA or RNA helicase, SNF2 family</fullName>
    </submittedName>
</protein>
<keyword evidence="2" id="KW-0863">Zinc-finger</keyword>
<dbReference type="OrthoDB" id="9760715at2"/>
<keyword evidence="2" id="KW-0479">Metal-binding</keyword>
<dbReference type="SMART" id="SM00490">
    <property type="entry name" value="HELICc"/>
    <property type="match status" value="1"/>
</dbReference>
<evidence type="ECO:0000259" key="5">
    <source>
        <dbReference type="PROSITE" id="PS51194"/>
    </source>
</evidence>
<dbReference type="InterPro" id="IPR007527">
    <property type="entry name" value="Znf_SWIM"/>
</dbReference>
<keyword evidence="1" id="KW-0378">Hydrolase</keyword>
<dbReference type="InterPro" id="IPR013663">
    <property type="entry name" value="Helicase_SWF/SNF/SWI_bac"/>
</dbReference>
<feature type="domain" description="Helicase ATP-binding" evidence="4">
    <location>
        <begin position="627"/>
        <end position="785"/>
    </location>
</feature>
<dbReference type="Pfam" id="PF00271">
    <property type="entry name" value="Helicase_C"/>
    <property type="match status" value="1"/>
</dbReference>
<sequence length="1071" mass="124460">MYITSISTYSDLMKNQRNSAIAEKIAGSNKNYALHIEQEDDNYTINGLFYYHSEYTHSELIIESESQRVIGFECSCNWCTEDSPCGHVGALFLKCTKISNDSLPYDVNYIVEEQKELSVPTIPYKSVVEEDFDYYKKMQLAKNSKELIQRVKQSITPLTIIPSEKIRLVPAFTSLNNSSSISFKIGLQKLYVIKNLEQFIYHVKHNEFFEFGRDFSSYLNYDYFDDDSKRILDFLFQHIQYIRNLPSSSSRSLVISDRILPSLYDLFTDLKDDYILTTSEIHEKCTLSFRKFAEGCEMKFTPTPFTLIDGYRYELNSNTILRTKYHKPDQLLTLFNLIRQGFNLLATSDLNSFYHLFLKDLVDDVEFIDFPYDLINNNEISRIELYGDLNKQNDLEISVHYIKNDGSKLYAFTNNANINDKRSILIENFIRQYAYSIDTDEHKAYLDMNQDKTYDFIKSGLDALKEYCDIYVSEALKSIGSPKHYAINLGVRVNAGLLELDVTSQDIPLSELADVLRNYKKRKKFHRLKSGELIYLESNELQELENIFDKNHIALDSMKDGLVQLPLYRSFQTDEVVNDLKNIHVHRAETFKDCIDNFKLQHHQFNIDSSYSTILRDYQKVGVHWMALLHSYGFNGILADDMGLGKTLQVISLIDSLKLKKPTLVICPASLILNWQDEVAKFSKDLKYLAIHGTSDERIEYIKQINDYNLCITSYDYIRRDIELLKQIEFDYVILDEAQYIKNHNTKNAQSVKQLKATSRLALTGTPIENSLAELWSIFDFLMPNYLYNYHHFRSTYEVPIVKDQDIEVQDKLKKLVEPFILRRIKTEVLKELPEKIEQTIHIELNEDETKLYLAHAVQVASSIEAQMNNTKFDHIQILAMITKLRQLCCEPRILFENIHEPSSKMNACMNIIETFKENKKKLLVFSSFTSIFPLLSTELKKSNIKYHTLTGDTDKVLRRELVKQFQSDDSTVFLISLKAGGTGLNLTAAEGVIHFDPWWNISAQNQATDRSHRIGQKNIVQVYKLITQNTIEEKILKLQETKKNLADTFVENNEGTISKLTPEQLLDLFK</sequence>
<dbReference type="InterPro" id="IPR014001">
    <property type="entry name" value="Helicase_ATP-bd"/>
</dbReference>
<feature type="domain" description="Helicase C-terminal" evidence="5">
    <location>
        <begin position="911"/>
        <end position="1070"/>
    </location>
</feature>
<dbReference type="CDD" id="cd18012">
    <property type="entry name" value="DEXQc_arch_SWI2_SNF2"/>
    <property type="match status" value="1"/>
</dbReference>
<dbReference type="AlphaFoldDB" id="A0A1T4MJB4"/>
<keyword evidence="2" id="KW-0862">Zinc</keyword>
<dbReference type="Pfam" id="PF00176">
    <property type="entry name" value="SNF2-rel_dom"/>
    <property type="match status" value="1"/>
</dbReference>
<evidence type="ECO:0000313" key="7">
    <source>
        <dbReference type="Proteomes" id="UP000243297"/>
    </source>
</evidence>
<dbReference type="SUPFAM" id="SSF52540">
    <property type="entry name" value="P-loop containing nucleoside triphosphate hydrolases"/>
    <property type="match status" value="2"/>
</dbReference>
<dbReference type="GO" id="GO:0005524">
    <property type="term" value="F:ATP binding"/>
    <property type="evidence" value="ECO:0007669"/>
    <property type="project" value="InterPro"/>
</dbReference>
<keyword evidence="6" id="KW-0067">ATP-binding</keyword>
<evidence type="ECO:0000256" key="1">
    <source>
        <dbReference type="ARBA" id="ARBA00022801"/>
    </source>
</evidence>
<dbReference type="PROSITE" id="PS50966">
    <property type="entry name" value="ZF_SWIM"/>
    <property type="match status" value="1"/>
</dbReference>
<dbReference type="RefSeq" id="WP_078711683.1">
    <property type="nucleotide sequence ID" value="NZ_FUWY01000003.1"/>
</dbReference>
<keyword evidence="6" id="KW-0347">Helicase</keyword>
<dbReference type="Proteomes" id="UP000243297">
    <property type="component" value="Unassembled WGS sequence"/>
</dbReference>